<keyword evidence="2 8" id="KW-0813">Transport</keyword>
<dbReference type="InterPro" id="IPR014172">
    <property type="entry name" value="TonB_ExbB_2"/>
</dbReference>
<evidence type="ECO:0000256" key="2">
    <source>
        <dbReference type="ARBA" id="ARBA00022448"/>
    </source>
</evidence>
<keyword evidence="3" id="KW-1003">Cell membrane</keyword>
<dbReference type="RefSeq" id="WP_115571481.1">
    <property type="nucleotide sequence ID" value="NZ_NXLT01000007.1"/>
</dbReference>
<reference evidence="11 12" key="1">
    <citation type="submission" date="2018-04" db="EMBL/GenBank/DDBJ databases">
        <title>Novel Campyloabacter and Helicobacter Species and Strains.</title>
        <authorList>
            <person name="Mannion A.J."/>
            <person name="Shen Z."/>
            <person name="Fox J.G."/>
        </authorList>
    </citation>
    <scope>NUCLEOTIDE SEQUENCE [LARGE SCALE GENOMIC DNA]</scope>
    <source>
        <strain evidence="11 12">MIT 12-6600</strain>
    </source>
</reference>
<evidence type="ECO:0000256" key="7">
    <source>
        <dbReference type="ARBA" id="ARBA00023136"/>
    </source>
</evidence>
<evidence type="ECO:0000256" key="5">
    <source>
        <dbReference type="ARBA" id="ARBA00022927"/>
    </source>
</evidence>
<feature type="transmembrane region" description="Helical" evidence="9">
    <location>
        <begin position="103"/>
        <end position="124"/>
    </location>
</feature>
<evidence type="ECO:0000256" key="6">
    <source>
        <dbReference type="ARBA" id="ARBA00022989"/>
    </source>
</evidence>
<dbReference type="NCBIfam" id="TIGR02805">
    <property type="entry name" value="exbB2"/>
    <property type="match status" value="1"/>
</dbReference>
<name>A0A3D8IM54_9HELI</name>
<keyword evidence="4 9" id="KW-0812">Transmembrane</keyword>
<dbReference type="PANTHER" id="PTHR30625:SF15">
    <property type="entry name" value="BIOPOLYMER TRANSPORT PROTEIN EXBB"/>
    <property type="match status" value="1"/>
</dbReference>
<evidence type="ECO:0000256" key="1">
    <source>
        <dbReference type="ARBA" id="ARBA00004429"/>
    </source>
</evidence>
<dbReference type="OrthoDB" id="9805133at2"/>
<evidence type="ECO:0000313" key="12">
    <source>
        <dbReference type="Proteomes" id="UP000256514"/>
    </source>
</evidence>
<dbReference type="GO" id="GO:0055085">
    <property type="term" value="P:transmembrane transport"/>
    <property type="evidence" value="ECO:0007669"/>
    <property type="project" value="InterPro"/>
</dbReference>
<dbReference type="AlphaFoldDB" id="A0A3D8IM54"/>
<dbReference type="Proteomes" id="UP000256514">
    <property type="component" value="Unassembled WGS sequence"/>
</dbReference>
<evidence type="ECO:0000313" key="11">
    <source>
        <dbReference type="EMBL" id="RDU66309.1"/>
    </source>
</evidence>
<keyword evidence="12" id="KW-1185">Reference proteome</keyword>
<gene>
    <name evidence="11" type="primary">exbB</name>
    <name evidence="11" type="ORF">CQA54_07500</name>
</gene>
<dbReference type="InterPro" id="IPR002898">
    <property type="entry name" value="MotA_ExbB_proton_chnl"/>
</dbReference>
<protein>
    <submittedName>
        <fullName evidence="11">TonB-system energizer ExbB</fullName>
    </submittedName>
</protein>
<keyword evidence="6 9" id="KW-1133">Transmembrane helix</keyword>
<comment type="caution">
    <text evidence="11">The sequence shown here is derived from an EMBL/GenBank/DDBJ whole genome shotgun (WGS) entry which is preliminary data.</text>
</comment>
<feature type="transmembrane region" description="Helical" evidence="9">
    <location>
        <begin position="60"/>
        <end position="83"/>
    </location>
</feature>
<dbReference type="GO" id="GO:0005886">
    <property type="term" value="C:plasma membrane"/>
    <property type="evidence" value="ECO:0007669"/>
    <property type="project" value="UniProtKB-SubCell"/>
</dbReference>
<sequence>MELLKEYIDHIIFAILGLMSFLVVWLSIERTLFYAKLKIEHYTTKEELEEALSKNLTALYIIYSNAPYIGLLGTVVGIMITFYDMGVSGGLDAKSIMIGLSTALKATALGLLVAIPTLIIYNVFLRKVDVYLNRFQVFCTKTKHTHNGDNAQ</sequence>
<comment type="similarity">
    <text evidence="8">Belongs to the exbB/tolQ family.</text>
</comment>
<dbReference type="GO" id="GO:0017038">
    <property type="term" value="P:protein import"/>
    <property type="evidence" value="ECO:0007669"/>
    <property type="project" value="TreeGrafter"/>
</dbReference>
<dbReference type="InterPro" id="IPR050790">
    <property type="entry name" value="ExbB/TolQ_transport"/>
</dbReference>
<accession>A0A3D8IM54</accession>
<evidence type="ECO:0000256" key="4">
    <source>
        <dbReference type="ARBA" id="ARBA00022692"/>
    </source>
</evidence>
<keyword evidence="7 9" id="KW-0472">Membrane</keyword>
<proteinExistence type="inferred from homology"/>
<dbReference type="EMBL" id="NXLT01000007">
    <property type="protein sequence ID" value="RDU66309.1"/>
    <property type="molecule type" value="Genomic_DNA"/>
</dbReference>
<evidence type="ECO:0000259" key="10">
    <source>
        <dbReference type="Pfam" id="PF01618"/>
    </source>
</evidence>
<organism evidence="11 12">
    <name type="scientific">Helicobacter equorum</name>
    <dbReference type="NCBI Taxonomy" id="361872"/>
    <lineage>
        <taxon>Bacteria</taxon>
        <taxon>Pseudomonadati</taxon>
        <taxon>Campylobacterota</taxon>
        <taxon>Epsilonproteobacteria</taxon>
        <taxon>Campylobacterales</taxon>
        <taxon>Helicobacteraceae</taxon>
        <taxon>Helicobacter</taxon>
    </lineage>
</organism>
<comment type="subcellular location">
    <subcellularLocation>
        <location evidence="1">Cell inner membrane</location>
        <topology evidence="1">Multi-pass membrane protein</topology>
    </subcellularLocation>
    <subcellularLocation>
        <location evidence="8">Membrane</location>
        <topology evidence="8">Multi-pass membrane protein</topology>
    </subcellularLocation>
</comment>
<evidence type="ECO:0000256" key="3">
    <source>
        <dbReference type="ARBA" id="ARBA00022475"/>
    </source>
</evidence>
<feature type="domain" description="MotA/TolQ/ExbB proton channel" evidence="10">
    <location>
        <begin position="28"/>
        <end position="136"/>
    </location>
</feature>
<dbReference type="PANTHER" id="PTHR30625">
    <property type="entry name" value="PROTEIN TOLQ"/>
    <property type="match status" value="1"/>
</dbReference>
<evidence type="ECO:0000256" key="8">
    <source>
        <dbReference type="RuleBase" id="RU004057"/>
    </source>
</evidence>
<keyword evidence="5 8" id="KW-0653">Protein transport</keyword>
<evidence type="ECO:0000256" key="9">
    <source>
        <dbReference type="SAM" id="Phobius"/>
    </source>
</evidence>
<feature type="transmembrane region" description="Helical" evidence="9">
    <location>
        <begin position="7"/>
        <end position="28"/>
    </location>
</feature>
<dbReference type="Pfam" id="PF01618">
    <property type="entry name" value="MotA_ExbB"/>
    <property type="match status" value="1"/>
</dbReference>